<feature type="transmembrane region" description="Helical" evidence="8">
    <location>
        <begin position="431"/>
        <end position="451"/>
    </location>
</feature>
<dbReference type="AlphaFoldDB" id="A0A841LWN8"/>
<evidence type="ECO:0000259" key="9">
    <source>
        <dbReference type="PROSITE" id="PS50928"/>
    </source>
</evidence>
<evidence type="ECO:0000256" key="5">
    <source>
        <dbReference type="ARBA" id="ARBA00022692"/>
    </source>
</evidence>
<feature type="transmembrane region" description="Helical" evidence="8">
    <location>
        <begin position="457"/>
        <end position="478"/>
    </location>
</feature>
<accession>A0A841LWN8</accession>
<comment type="caution">
    <text evidence="10">The sequence shown here is derived from an EMBL/GenBank/DDBJ whole genome shotgun (WGS) entry which is preliminary data.</text>
</comment>
<feature type="domain" description="ABC transmembrane type-1" evidence="9">
    <location>
        <begin position="85"/>
        <end position="295"/>
    </location>
</feature>
<evidence type="ECO:0000256" key="6">
    <source>
        <dbReference type="ARBA" id="ARBA00022989"/>
    </source>
</evidence>
<comment type="similarity">
    <text evidence="8">Belongs to the binding-protein-dependent transport system permease family.</text>
</comment>
<keyword evidence="6 8" id="KW-1133">Transmembrane helix</keyword>
<dbReference type="Pfam" id="PF00528">
    <property type="entry name" value="BPD_transp_1"/>
    <property type="match status" value="2"/>
</dbReference>
<proteinExistence type="inferred from homology"/>
<feature type="transmembrane region" description="Helical" evidence="8">
    <location>
        <begin position="564"/>
        <end position="583"/>
    </location>
</feature>
<feature type="transmembrane region" description="Helical" evidence="8">
    <location>
        <begin position="393"/>
        <end position="415"/>
    </location>
</feature>
<dbReference type="Gene3D" id="1.10.3720.10">
    <property type="entry name" value="MetI-like"/>
    <property type="match status" value="2"/>
</dbReference>
<dbReference type="InterPro" id="IPR035906">
    <property type="entry name" value="MetI-like_sf"/>
</dbReference>
<keyword evidence="2 8" id="KW-0813">Transport</keyword>
<evidence type="ECO:0000256" key="2">
    <source>
        <dbReference type="ARBA" id="ARBA00022448"/>
    </source>
</evidence>
<evidence type="ECO:0000313" key="11">
    <source>
        <dbReference type="Proteomes" id="UP000555393"/>
    </source>
</evidence>
<keyword evidence="11" id="KW-1185">Reference proteome</keyword>
<dbReference type="EMBL" id="JACIIU010000005">
    <property type="protein sequence ID" value="MBB6260982.1"/>
    <property type="molecule type" value="Genomic_DNA"/>
</dbReference>
<sequence>MSYYKNLIYKHKVYNSDPTTMIGIVLSVVFAYLIVAPIVLLLSDAVLVQFADRARSGQQIGELTLYYINRALFSPISTDIFWRPLWNTAIIAVGSILFALATGMPLAWLLSRTNLPGKKWFSTALIVPYMLPSWTFALAWLTLFKNRTTGGQPSWMEGLGFAPPDWLAYGMLPIMLILAMHYTPFVILLFGNALRQFDSTLEDSARIMGAGKFLIARRIILPLMKPAIVSAATLIFAKCLGDFGVAYILGVPVGFDVLATSLFRTISTSQAGMSAVLAATIVILGSISIFLDMYLLKEARRFVTIGNKGSMNRQTELGRFRLPAFSFAMLMFIISAFIPLMALFLTTIMRVPGVFALDNFTLDFWIGSDLKTTAMSHGILLTGEFWRATWNTLWIVGSAALGAGLLGLLVGYVVARTPLTMLGTFLRQVTFLPYLVPGIAFAAAYLTMFAVQRGPLPALYGTPILLVLAILADQMPFASRAGISAMMQLGKAPEEAGQIVGAGFWRRLVSIVAPIQKGSLVSGILLPFISGIKGLSLVVVLAVPGTDVLTTYALRLVDYSYSQAANAVVLMICVIAFGGTIIVQKLTNSKLSDGLGGK</sequence>
<feature type="transmembrane region" description="Helical" evidence="8">
    <location>
        <begin position="20"/>
        <end position="42"/>
    </location>
</feature>
<dbReference type="Proteomes" id="UP000555393">
    <property type="component" value="Unassembled WGS sequence"/>
</dbReference>
<comment type="subcellular location">
    <subcellularLocation>
        <location evidence="1">Cell inner membrane</location>
        <topology evidence="1">Multi-pass membrane protein</topology>
    </subcellularLocation>
    <subcellularLocation>
        <location evidence="8">Cell membrane</location>
        <topology evidence="8">Multi-pass membrane protein</topology>
    </subcellularLocation>
</comment>
<gene>
    <name evidence="10" type="ORF">FHS77_001530</name>
</gene>
<dbReference type="GO" id="GO:0055085">
    <property type="term" value="P:transmembrane transport"/>
    <property type="evidence" value="ECO:0007669"/>
    <property type="project" value="InterPro"/>
</dbReference>
<dbReference type="InterPro" id="IPR000515">
    <property type="entry name" value="MetI-like"/>
</dbReference>
<keyword evidence="3" id="KW-1003">Cell membrane</keyword>
<dbReference type="CDD" id="cd06261">
    <property type="entry name" value="TM_PBP2"/>
    <property type="match status" value="2"/>
</dbReference>
<organism evidence="10 11">
    <name type="scientific">Paenochrobactrum gallinarii</name>
    <dbReference type="NCBI Taxonomy" id="643673"/>
    <lineage>
        <taxon>Bacteria</taxon>
        <taxon>Pseudomonadati</taxon>
        <taxon>Pseudomonadota</taxon>
        <taxon>Alphaproteobacteria</taxon>
        <taxon>Hyphomicrobiales</taxon>
        <taxon>Brucellaceae</taxon>
        <taxon>Paenochrobactrum</taxon>
    </lineage>
</organism>
<reference evidence="10 11" key="1">
    <citation type="submission" date="2020-08" db="EMBL/GenBank/DDBJ databases">
        <title>Genomic Encyclopedia of Type Strains, Phase IV (KMG-IV): sequencing the most valuable type-strain genomes for metagenomic binning, comparative biology and taxonomic classification.</title>
        <authorList>
            <person name="Goeker M."/>
        </authorList>
    </citation>
    <scope>NUCLEOTIDE SEQUENCE [LARGE SCALE GENOMIC DNA]</scope>
    <source>
        <strain evidence="10 11">DSM 22336</strain>
    </source>
</reference>
<feature type="transmembrane region" description="Helical" evidence="8">
    <location>
        <begin position="166"/>
        <end position="190"/>
    </location>
</feature>
<feature type="transmembrane region" description="Helical" evidence="8">
    <location>
        <begin position="227"/>
        <end position="251"/>
    </location>
</feature>
<dbReference type="PANTHER" id="PTHR43357">
    <property type="entry name" value="INNER MEMBRANE ABC TRANSPORTER PERMEASE PROTEIN YDCV"/>
    <property type="match status" value="1"/>
</dbReference>
<evidence type="ECO:0000256" key="7">
    <source>
        <dbReference type="ARBA" id="ARBA00023136"/>
    </source>
</evidence>
<dbReference type="SUPFAM" id="SSF161098">
    <property type="entry name" value="MetI-like"/>
    <property type="match status" value="2"/>
</dbReference>
<dbReference type="RefSeq" id="WP_184221925.1">
    <property type="nucleotide sequence ID" value="NZ_JACIIU010000005.1"/>
</dbReference>
<feature type="transmembrane region" description="Helical" evidence="8">
    <location>
        <begin position="88"/>
        <end position="108"/>
    </location>
</feature>
<evidence type="ECO:0000313" key="10">
    <source>
        <dbReference type="EMBL" id="MBB6260982.1"/>
    </source>
</evidence>
<feature type="transmembrane region" description="Helical" evidence="8">
    <location>
        <begin position="271"/>
        <end position="291"/>
    </location>
</feature>
<evidence type="ECO:0000256" key="4">
    <source>
        <dbReference type="ARBA" id="ARBA00022519"/>
    </source>
</evidence>
<dbReference type="PANTHER" id="PTHR43357:SF4">
    <property type="entry name" value="INNER MEMBRANE ABC TRANSPORTER PERMEASE PROTEIN YDCV"/>
    <property type="match status" value="1"/>
</dbReference>
<dbReference type="PROSITE" id="PS50928">
    <property type="entry name" value="ABC_TM1"/>
    <property type="match status" value="2"/>
</dbReference>
<feature type="domain" description="ABC transmembrane type-1" evidence="9">
    <location>
        <begin position="389"/>
        <end position="583"/>
    </location>
</feature>
<protein>
    <submittedName>
        <fullName evidence="10">Iron(III) transport system permease protein</fullName>
    </submittedName>
</protein>
<feature type="transmembrane region" description="Helical" evidence="8">
    <location>
        <begin position="120"/>
        <end position="143"/>
    </location>
</feature>
<feature type="transmembrane region" description="Helical" evidence="8">
    <location>
        <begin position="524"/>
        <end position="544"/>
    </location>
</feature>
<keyword evidence="4" id="KW-0997">Cell inner membrane</keyword>
<evidence type="ECO:0000256" key="3">
    <source>
        <dbReference type="ARBA" id="ARBA00022475"/>
    </source>
</evidence>
<keyword evidence="5 8" id="KW-0812">Transmembrane</keyword>
<evidence type="ECO:0000256" key="8">
    <source>
        <dbReference type="RuleBase" id="RU363032"/>
    </source>
</evidence>
<name>A0A841LWN8_9HYPH</name>
<dbReference type="GO" id="GO:0005886">
    <property type="term" value="C:plasma membrane"/>
    <property type="evidence" value="ECO:0007669"/>
    <property type="project" value="UniProtKB-SubCell"/>
</dbReference>
<keyword evidence="7 8" id="KW-0472">Membrane</keyword>
<evidence type="ECO:0000256" key="1">
    <source>
        <dbReference type="ARBA" id="ARBA00004429"/>
    </source>
</evidence>
<feature type="transmembrane region" description="Helical" evidence="8">
    <location>
        <begin position="322"/>
        <end position="345"/>
    </location>
</feature>